<dbReference type="Pfam" id="PF00149">
    <property type="entry name" value="Metallophos"/>
    <property type="match status" value="1"/>
</dbReference>
<dbReference type="EMBL" id="ASHM01007186">
    <property type="protein sequence ID" value="PNY14850.1"/>
    <property type="molecule type" value="Genomic_DNA"/>
</dbReference>
<dbReference type="Pfam" id="PF16891">
    <property type="entry name" value="STPPase_N"/>
    <property type="match status" value="1"/>
</dbReference>
<dbReference type="PRINTS" id="PR00114">
    <property type="entry name" value="STPHPHTASE"/>
</dbReference>
<feature type="domain" description="Calcineurin-like phosphoesterase" evidence="8">
    <location>
        <begin position="221"/>
        <end position="281"/>
    </location>
</feature>
<dbReference type="STRING" id="57577.A0A2K3PHS9"/>
<evidence type="ECO:0000256" key="1">
    <source>
        <dbReference type="ARBA" id="ARBA00001936"/>
    </source>
</evidence>
<gene>
    <name evidence="10" type="ORF">L195_g011537</name>
</gene>
<evidence type="ECO:0000256" key="2">
    <source>
        <dbReference type="ARBA" id="ARBA00013081"/>
    </source>
</evidence>
<evidence type="ECO:0000259" key="9">
    <source>
        <dbReference type="Pfam" id="PF16891"/>
    </source>
</evidence>
<dbReference type="PANTHER" id="PTHR46422">
    <property type="entry name" value="SERINE/THREONINE-PROTEIN PHOSPHATASE BSL3"/>
    <property type="match status" value="1"/>
</dbReference>
<keyword evidence="5" id="KW-0904">Protein phosphatase</keyword>
<dbReference type="Gene3D" id="3.60.21.10">
    <property type="match status" value="1"/>
</dbReference>
<evidence type="ECO:0000313" key="11">
    <source>
        <dbReference type="Proteomes" id="UP000236291"/>
    </source>
</evidence>
<dbReference type="Proteomes" id="UP000236291">
    <property type="component" value="Unassembled WGS sequence"/>
</dbReference>
<feature type="compositionally biased region" description="Basic and acidic residues" evidence="7">
    <location>
        <begin position="126"/>
        <end position="137"/>
    </location>
</feature>
<proteinExistence type="predicted"/>
<protein>
    <recommendedName>
        <fullName evidence="2">protein-serine/threonine phosphatase</fullName>
        <ecNumber evidence="2">3.1.3.16</ecNumber>
    </recommendedName>
</protein>
<dbReference type="InterPro" id="IPR031675">
    <property type="entry name" value="STPPase_N"/>
</dbReference>
<evidence type="ECO:0000256" key="6">
    <source>
        <dbReference type="ARBA" id="ARBA00023211"/>
    </source>
</evidence>
<evidence type="ECO:0000313" key="10">
    <source>
        <dbReference type="EMBL" id="PNY14850.1"/>
    </source>
</evidence>
<dbReference type="InterPro" id="IPR006186">
    <property type="entry name" value="Ser/Thr-sp_prot-phosphatase"/>
</dbReference>
<sequence>MDHREWIWVTGTVAKKLPEKVVGSGKLLMRCTLKIVFYSNNLLLGDFLVAENAPSQSEISERGSPLTSPRHGVKPPSLDGGPESPSSGGSGLDKVSLEKLREASAAEAEAASAVWQSVQAISSSPADERSVSDDNSHAADAVSDGSDTEGDVHLHPRAVVVAKETVGNLGGLIISNLLRPRNWKAPSNRRFFLDSYEVGELCYAAEQIFMHEPTVLQLKAPIKVFGDLHGQFGDLMRLFDEYGFPSTAGDITYIDYLFLGDYVDRGQHSLETITLLLALKASYF</sequence>
<reference evidence="10 11" key="1">
    <citation type="journal article" date="2014" name="Am. J. Bot.">
        <title>Genome assembly and annotation for red clover (Trifolium pratense; Fabaceae).</title>
        <authorList>
            <person name="Istvanek J."/>
            <person name="Jaros M."/>
            <person name="Krenek A."/>
            <person name="Repkova J."/>
        </authorList>
    </citation>
    <scope>NUCLEOTIDE SEQUENCE [LARGE SCALE GENOMIC DNA]</scope>
    <source>
        <strain evidence="11">cv. Tatra</strain>
        <tissue evidence="10">Young leaves</tissue>
    </source>
</reference>
<evidence type="ECO:0000256" key="7">
    <source>
        <dbReference type="SAM" id="MobiDB-lite"/>
    </source>
</evidence>
<keyword evidence="4" id="KW-0378">Hydrolase</keyword>
<comment type="cofactor">
    <cofactor evidence="1">
        <name>Mn(2+)</name>
        <dbReference type="ChEBI" id="CHEBI:29035"/>
    </cofactor>
</comment>
<dbReference type="ExpressionAtlas" id="A0A2K3PHS9">
    <property type="expression patterns" value="baseline"/>
</dbReference>
<keyword evidence="6" id="KW-0464">Manganese</keyword>
<name>A0A2K3PHS9_TRIPR</name>
<accession>A0A2K3PHS9</accession>
<evidence type="ECO:0000259" key="8">
    <source>
        <dbReference type="Pfam" id="PF00149"/>
    </source>
</evidence>
<evidence type="ECO:0000256" key="4">
    <source>
        <dbReference type="ARBA" id="ARBA00022801"/>
    </source>
</evidence>
<feature type="region of interest" description="Disordered" evidence="7">
    <location>
        <begin position="58"/>
        <end position="93"/>
    </location>
</feature>
<reference evidence="10 11" key="2">
    <citation type="journal article" date="2017" name="Front. Plant Sci.">
        <title>Gene Classification and Mining of Molecular Markers Useful in Red Clover (Trifolium pratense) Breeding.</title>
        <authorList>
            <person name="Istvanek J."/>
            <person name="Dluhosova J."/>
            <person name="Dluhos P."/>
            <person name="Patkova L."/>
            <person name="Nedelnik J."/>
            <person name="Repkova J."/>
        </authorList>
    </citation>
    <scope>NUCLEOTIDE SEQUENCE [LARGE SCALE GENOMIC DNA]</scope>
    <source>
        <strain evidence="11">cv. Tatra</strain>
        <tissue evidence="10">Young leaves</tissue>
    </source>
</reference>
<dbReference type="InterPro" id="IPR029052">
    <property type="entry name" value="Metallo-depent_PP-like"/>
</dbReference>
<feature type="region of interest" description="Disordered" evidence="7">
    <location>
        <begin position="124"/>
        <end position="151"/>
    </location>
</feature>
<comment type="caution">
    <text evidence="10">The sequence shown here is derived from an EMBL/GenBank/DDBJ whole genome shotgun (WGS) entry which is preliminary data.</text>
</comment>
<dbReference type="SUPFAM" id="SSF56300">
    <property type="entry name" value="Metallo-dependent phosphatases"/>
    <property type="match status" value="1"/>
</dbReference>
<dbReference type="PANTHER" id="PTHR46422:SF6">
    <property type="entry name" value="SERINE_THREONINE-PROTEIN PHOSPHATASE BSL1"/>
    <property type="match status" value="1"/>
</dbReference>
<dbReference type="InterPro" id="IPR004843">
    <property type="entry name" value="Calcineurin-like_PHP"/>
</dbReference>
<dbReference type="AlphaFoldDB" id="A0A2K3PHS9"/>
<feature type="domain" description="Serine-threonine protein phosphatase N-terminal" evidence="9">
    <location>
        <begin position="173"/>
        <end position="219"/>
    </location>
</feature>
<evidence type="ECO:0000256" key="3">
    <source>
        <dbReference type="ARBA" id="ARBA00022723"/>
    </source>
</evidence>
<keyword evidence="3" id="KW-0479">Metal-binding</keyword>
<organism evidence="10 11">
    <name type="scientific">Trifolium pratense</name>
    <name type="common">Red clover</name>
    <dbReference type="NCBI Taxonomy" id="57577"/>
    <lineage>
        <taxon>Eukaryota</taxon>
        <taxon>Viridiplantae</taxon>
        <taxon>Streptophyta</taxon>
        <taxon>Embryophyta</taxon>
        <taxon>Tracheophyta</taxon>
        <taxon>Spermatophyta</taxon>
        <taxon>Magnoliopsida</taxon>
        <taxon>eudicotyledons</taxon>
        <taxon>Gunneridae</taxon>
        <taxon>Pentapetalae</taxon>
        <taxon>rosids</taxon>
        <taxon>fabids</taxon>
        <taxon>Fabales</taxon>
        <taxon>Fabaceae</taxon>
        <taxon>Papilionoideae</taxon>
        <taxon>50 kb inversion clade</taxon>
        <taxon>NPAAA clade</taxon>
        <taxon>Hologalegina</taxon>
        <taxon>IRL clade</taxon>
        <taxon>Trifolieae</taxon>
        <taxon>Trifolium</taxon>
    </lineage>
</organism>
<dbReference type="GO" id="GO:0004722">
    <property type="term" value="F:protein serine/threonine phosphatase activity"/>
    <property type="evidence" value="ECO:0007669"/>
    <property type="project" value="UniProtKB-EC"/>
</dbReference>
<feature type="compositionally biased region" description="Low complexity" evidence="7">
    <location>
        <begin position="75"/>
        <end position="87"/>
    </location>
</feature>
<evidence type="ECO:0000256" key="5">
    <source>
        <dbReference type="ARBA" id="ARBA00022912"/>
    </source>
</evidence>
<dbReference type="EC" id="3.1.3.16" evidence="2"/>
<dbReference type="GO" id="GO:0046872">
    <property type="term" value="F:metal ion binding"/>
    <property type="evidence" value="ECO:0007669"/>
    <property type="project" value="UniProtKB-KW"/>
</dbReference>